<evidence type="ECO:0000256" key="3">
    <source>
        <dbReference type="ARBA" id="ARBA00022692"/>
    </source>
</evidence>
<evidence type="ECO:0000313" key="7">
    <source>
        <dbReference type="EMBL" id="MBP3985855.1"/>
    </source>
</evidence>
<feature type="transmembrane region" description="Helical" evidence="6">
    <location>
        <begin position="262"/>
        <end position="283"/>
    </location>
</feature>
<feature type="transmembrane region" description="Helical" evidence="6">
    <location>
        <begin position="399"/>
        <end position="418"/>
    </location>
</feature>
<evidence type="ECO:0000256" key="6">
    <source>
        <dbReference type="SAM" id="Phobius"/>
    </source>
</evidence>
<reference evidence="7" key="1">
    <citation type="journal article" date="2016" name="Int. J. Syst. Evol. Microbiol.">
        <title>Pseudoxanthomonas helianthi sp. nov., isolated from roots of Jerusalem artichoke (Helianthus tuberosus).</title>
        <authorList>
            <person name="Kittiwongwattana C."/>
            <person name="Thawai C."/>
        </authorList>
    </citation>
    <scope>NUCLEOTIDE SEQUENCE</scope>
    <source>
        <strain evidence="7">110414</strain>
    </source>
</reference>
<dbReference type="PANTHER" id="PTHR30250:SF11">
    <property type="entry name" value="O-ANTIGEN TRANSPORTER-RELATED"/>
    <property type="match status" value="1"/>
</dbReference>
<feature type="transmembrane region" description="Helical" evidence="6">
    <location>
        <begin position="12"/>
        <end position="36"/>
    </location>
</feature>
<feature type="transmembrane region" description="Helical" evidence="6">
    <location>
        <begin position="123"/>
        <end position="141"/>
    </location>
</feature>
<feature type="transmembrane region" description="Helical" evidence="6">
    <location>
        <begin position="454"/>
        <end position="478"/>
    </location>
</feature>
<evidence type="ECO:0000313" key="8">
    <source>
        <dbReference type="Proteomes" id="UP000673447"/>
    </source>
</evidence>
<reference evidence="7" key="2">
    <citation type="submission" date="2021-03" db="EMBL/GenBank/DDBJ databases">
        <authorList>
            <person name="Cao W."/>
        </authorList>
    </citation>
    <scope>NUCLEOTIDE SEQUENCE</scope>
    <source>
        <strain evidence="7">110414</strain>
    </source>
</reference>
<keyword evidence="2" id="KW-1003">Cell membrane</keyword>
<dbReference type="Proteomes" id="UP000673447">
    <property type="component" value="Unassembled WGS sequence"/>
</dbReference>
<feature type="transmembrane region" description="Helical" evidence="6">
    <location>
        <begin position="304"/>
        <end position="323"/>
    </location>
</feature>
<keyword evidence="4 6" id="KW-1133">Transmembrane helix</keyword>
<evidence type="ECO:0000256" key="1">
    <source>
        <dbReference type="ARBA" id="ARBA00004651"/>
    </source>
</evidence>
<dbReference type="PANTHER" id="PTHR30250">
    <property type="entry name" value="PST FAMILY PREDICTED COLANIC ACID TRANSPORTER"/>
    <property type="match status" value="1"/>
</dbReference>
<proteinExistence type="predicted"/>
<keyword evidence="3 6" id="KW-0812">Transmembrane</keyword>
<name>A0A940XAG1_9GAMM</name>
<evidence type="ECO:0000256" key="5">
    <source>
        <dbReference type="ARBA" id="ARBA00023136"/>
    </source>
</evidence>
<comment type="caution">
    <text evidence="7">The sequence shown here is derived from an EMBL/GenBank/DDBJ whole genome shotgun (WGS) entry which is preliminary data.</text>
</comment>
<dbReference type="InterPro" id="IPR002797">
    <property type="entry name" value="Polysacc_synth"/>
</dbReference>
<feature type="transmembrane region" description="Helical" evidence="6">
    <location>
        <begin position="335"/>
        <end position="358"/>
    </location>
</feature>
<feature type="transmembrane region" description="Helical" evidence="6">
    <location>
        <begin position="430"/>
        <end position="448"/>
    </location>
</feature>
<dbReference type="Pfam" id="PF01943">
    <property type="entry name" value="Polysacc_synt"/>
    <property type="match status" value="1"/>
</dbReference>
<dbReference type="GO" id="GO:0005886">
    <property type="term" value="C:plasma membrane"/>
    <property type="evidence" value="ECO:0007669"/>
    <property type="project" value="UniProtKB-SubCell"/>
</dbReference>
<organism evidence="7 8">
    <name type="scientific">Pseudoxanthomonas helianthi</name>
    <dbReference type="NCBI Taxonomy" id="1453541"/>
    <lineage>
        <taxon>Bacteria</taxon>
        <taxon>Pseudomonadati</taxon>
        <taxon>Pseudomonadota</taxon>
        <taxon>Gammaproteobacteria</taxon>
        <taxon>Lysobacterales</taxon>
        <taxon>Lysobacteraceae</taxon>
        <taxon>Pseudoxanthomonas</taxon>
    </lineage>
</organism>
<dbReference type="EMBL" id="JAGKTC010000004">
    <property type="protein sequence ID" value="MBP3985855.1"/>
    <property type="molecule type" value="Genomic_DNA"/>
</dbReference>
<accession>A0A940XAG1</accession>
<comment type="subcellular location">
    <subcellularLocation>
        <location evidence="1">Cell membrane</location>
        <topology evidence="1">Multi-pass membrane protein</topology>
    </subcellularLocation>
</comment>
<dbReference type="AlphaFoldDB" id="A0A940XAG1"/>
<dbReference type="RefSeq" id="WP_210537729.1">
    <property type="nucleotide sequence ID" value="NZ_JAGKTC010000004.1"/>
</dbReference>
<evidence type="ECO:0000256" key="2">
    <source>
        <dbReference type="ARBA" id="ARBA00022475"/>
    </source>
</evidence>
<feature type="transmembrane region" description="Helical" evidence="6">
    <location>
        <begin position="92"/>
        <end position="111"/>
    </location>
</feature>
<gene>
    <name evidence="7" type="ORF">J5837_15720</name>
</gene>
<feature type="transmembrane region" description="Helical" evidence="6">
    <location>
        <begin position="48"/>
        <end position="71"/>
    </location>
</feature>
<sequence length="518" mass="55030">MNNRARTLSNALFSSVGMYTEYALGMLTSIIIARYLGPEDFGAYSMVIWMVAVGVAISNAGSASAAIKFVAELRGGGNPELIPPMLSHLRRVQNLFLLGLLLVGGVVFMSFGNKFAPGWNHWLLLGFLVVAVALRSSYMFNIGVAKGFENFKATATVALVATPINLALVAMAWWMDASVGWLLGVFLLSGCVFLWISRRQIAPLLPEWKPGVTLPPELLARVRRHVAWSALSVSVGFFSASEVEVMFLNMHADSHAAGQFKVAYQLAVGATALVPGVFSALLLPMMASALSQGREIAARRFVGTTAYLALLGLPLIAFGVVFGGDTILLMYGKEYIPAGAVFAFCLIGACSSMMGSGASSLLISADRQRSVLIVVSFFALMKLVLNAALIPHFGLNGAVAAYTFLGVASPVCCIVLACRASGASLDWGRLGRVALAATIAALVAFPLRDHVLPWVSVLGGGVVLALVYALSTLLLGCWSRGDIEHLQHLHQRFAAGRPRAGARLLEWAFQRAPAGGSP</sequence>
<feature type="transmembrane region" description="Helical" evidence="6">
    <location>
        <begin position="226"/>
        <end position="250"/>
    </location>
</feature>
<keyword evidence="8" id="KW-1185">Reference proteome</keyword>
<feature type="transmembrane region" description="Helical" evidence="6">
    <location>
        <begin position="153"/>
        <end position="173"/>
    </location>
</feature>
<evidence type="ECO:0000256" key="4">
    <source>
        <dbReference type="ARBA" id="ARBA00022989"/>
    </source>
</evidence>
<feature type="transmembrane region" description="Helical" evidence="6">
    <location>
        <begin position="179"/>
        <end position="196"/>
    </location>
</feature>
<feature type="transmembrane region" description="Helical" evidence="6">
    <location>
        <begin position="370"/>
        <end position="393"/>
    </location>
</feature>
<keyword evidence="5 6" id="KW-0472">Membrane</keyword>
<dbReference type="InterPro" id="IPR050833">
    <property type="entry name" value="Poly_Biosynth_Transport"/>
</dbReference>
<protein>
    <submittedName>
        <fullName evidence="7">Polysaccharide biosynthesis protein</fullName>
    </submittedName>
</protein>